<dbReference type="PROSITE" id="PS51160">
    <property type="entry name" value="ACYLPHOSPHATASE_3"/>
    <property type="match status" value="1"/>
</dbReference>
<comment type="similarity">
    <text evidence="2 8">Belongs to the carbamoyltransferase HypF family.</text>
</comment>
<dbReference type="Gene3D" id="3.30.110.120">
    <property type="match status" value="1"/>
</dbReference>
<evidence type="ECO:0000313" key="13">
    <source>
        <dbReference type="Proteomes" id="UP000184501"/>
    </source>
</evidence>
<dbReference type="STRING" id="2017.SAMN05444320_104591"/>
<evidence type="ECO:0000256" key="2">
    <source>
        <dbReference type="ARBA" id="ARBA00008097"/>
    </source>
</evidence>
<reference evidence="12 13" key="1">
    <citation type="submission" date="2016-11" db="EMBL/GenBank/DDBJ databases">
        <authorList>
            <person name="Jaros S."/>
            <person name="Januszkiewicz K."/>
            <person name="Wedrychowicz H."/>
        </authorList>
    </citation>
    <scope>NUCLEOTIDE SEQUENCE [LARGE SCALE GENOMIC DNA]</scope>
    <source>
        <strain evidence="12 13">DSM 44523</strain>
    </source>
</reference>
<dbReference type="InterPro" id="IPR017968">
    <property type="entry name" value="Acylphosphatase_CS"/>
</dbReference>
<dbReference type="AlphaFoldDB" id="A0A1M5DSS1"/>
<dbReference type="GO" id="GO:0003725">
    <property type="term" value="F:double-stranded RNA binding"/>
    <property type="evidence" value="ECO:0007669"/>
    <property type="project" value="InterPro"/>
</dbReference>
<evidence type="ECO:0000256" key="7">
    <source>
        <dbReference type="ARBA" id="ARBA00048220"/>
    </source>
</evidence>
<comment type="catalytic activity">
    <reaction evidence="9">
        <text>an acyl phosphate + H2O = a carboxylate + phosphate + H(+)</text>
        <dbReference type="Rhea" id="RHEA:14965"/>
        <dbReference type="ChEBI" id="CHEBI:15377"/>
        <dbReference type="ChEBI" id="CHEBI:15378"/>
        <dbReference type="ChEBI" id="CHEBI:29067"/>
        <dbReference type="ChEBI" id="CHEBI:43474"/>
        <dbReference type="ChEBI" id="CHEBI:59918"/>
        <dbReference type="EC" id="3.6.1.7"/>
    </reaction>
</comment>
<dbReference type="PROSITE" id="PS51163">
    <property type="entry name" value="YRDC"/>
    <property type="match status" value="1"/>
</dbReference>
<feature type="domain" description="Acylphosphatase-like" evidence="10">
    <location>
        <begin position="9"/>
        <end position="97"/>
    </location>
</feature>
<dbReference type="InterPro" id="IPR004421">
    <property type="entry name" value="Carbamoyltransferase_HypF"/>
</dbReference>
<keyword evidence="9" id="KW-0378">Hydrolase</keyword>
<dbReference type="Gene3D" id="3.30.420.40">
    <property type="match status" value="1"/>
</dbReference>
<evidence type="ECO:0000259" key="11">
    <source>
        <dbReference type="PROSITE" id="PS51163"/>
    </source>
</evidence>
<feature type="active site" evidence="9">
    <location>
        <position position="42"/>
    </location>
</feature>
<gene>
    <name evidence="12" type="ORF">SAMN05444320_104591</name>
</gene>
<dbReference type="NCBIfam" id="TIGR00143">
    <property type="entry name" value="hypF"/>
    <property type="match status" value="1"/>
</dbReference>
<dbReference type="GO" id="GO:0003998">
    <property type="term" value="F:acylphosphatase activity"/>
    <property type="evidence" value="ECO:0007669"/>
    <property type="project" value="UniProtKB-EC"/>
</dbReference>
<comment type="pathway">
    <text evidence="1">Protein modification; [NiFe] hydrogenase maturation.</text>
</comment>
<keyword evidence="13" id="KW-1185">Reference proteome</keyword>
<evidence type="ECO:0000259" key="10">
    <source>
        <dbReference type="PROSITE" id="PS51160"/>
    </source>
</evidence>
<feature type="domain" description="YrdC-like" evidence="11">
    <location>
        <begin position="209"/>
        <end position="394"/>
    </location>
</feature>
<dbReference type="InterPro" id="IPR011125">
    <property type="entry name" value="Znf_HypF"/>
</dbReference>
<dbReference type="RefSeq" id="WP_073483719.1">
    <property type="nucleotide sequence ID" value="NZ_FQVN01000004.1"/>
</dbReference>
<dbReference type="Proteomes" id="UP000184501">
    <property type="component" value="Unassembled WGS sequence"/>
</dbReference>
<comment type="catalytic activity">
    <reaction evidence="7">
        <text>C-terminal L-cysteinyl-[HypE protein] + carbamoyl phosphate + ATP + H2O = C-terminal S-carboxamide-L-cysteinyl-[HypE protein] + AMP + phosphate + diphosphate + H(+)</text>
        <dbReference type="Rhea" id="RHEA:55636"/>
        <dbReference type="Rhea" id="RHEA-COMP:14247"/>
        <dbReference type="Rhea" id="RHEA-COMP:14392"/>
        <dbReference type="ChEBI" id="CHEBI:15377"/>
        <dbReference type="ChEBI" id="CHEBI:15378"/>
        <dbReference type="ChEBI" id="CHEBI:30616"/>
        <dbReference type="ChEBI" id="CHEBI:33019"/>
        <dbReference type="ChEBI" id="CHEBI:43474"/>
        <dbReference type="ChEBI" id="CHEBI:58228"/>
        <dbReference type="ChEBI" id="CHEBI:76913"/>
        <dbReference type="ChEBI" id="CHEBI:139126"/>
        <dbReference type="ChEBI" id="CHEBI:456215"/>
    </reaction>
</comment>
<dbReference type="EC" id="6.2.-.-" evidence="8"/>
<dbReference type="GO" id="GO:0008270">
    <property type="term" value="F:zinc ion binding"/>
    <property type="evidence" value="ECO:0007669"/>
    <property type="project" value="UniProtKB-KW"/>
</dbReference>
<evidence type="ECO:0000256" key="3">
    <source>
        <dbReference type="ARBA" id="ARBA00022598"/>
    </source>
</evidence>
<dbReference type="SUPFAM" id="SSF54975">
    <property type="entry name" value="Acylphosphatase/BLUF domain-like"/>
    <property type="match status" value="1"/>
</dbReference>
<dbReference type="Pfam" id="PF00708">
    <property type="entry name" value="Acylphosphatase"/>
    <property type="match status" value="1"/>
</dbReference>
<dbReference type="Pfam" id="PF07503">
    <property type="entry name" value="zf-HYPF"/>
    <property type="match status" value="2"/>
</dbReference>
<feature type="active site" evidence="9">
    <location>
        <position position="24"/>
    </location>
</feature>
<dbReference type="PANTHER" id="PTHR42959:SF1">
    <property type="entry name" value="CARBAMOYLTRANSFERASE HYPF"/>
    <property type="match status" value="1"/>
</dbReference>
<dbReference type="Pfam" id="PF22521">
    <property type="entry name" value="HypF_C_2"/>
    <property type="match status" value="1"/>
</dbReference>
<dbReference type="GO" id="GO:0016743">
    <property type="term" value="F:carboxyl- or carbamoyltransferase activity"/>
    <property type="evidence" value="ECO:0007669"/>
    <property type="project" value="UniProtKB-UniRule"/>
</dbReference>
<protein>
    <recommendedName>
        <fullName evidence="8">Carbamoyltransferase</fullName>
        <ecNumber evidence="8">6.2.-.-</ecNumber>
    </recommendedName>
</protein>
<dbReference type="InterPro" id="IPR006070">
    <property type="entry name" value="Sua5-like_dom"/>
</dbReference>
<dbReference type="GO" id="GO:0051604">
    <property type="term" value="P:protein maturation"/>
    <property type="evidence" value="ECO:0007669"/>
    <property type="project" value="TreeGrafter"/>
</dbReference>
<dbReference type="InterPro" id="IPR001792">
    <property type="entry name" value="Acylphosphatase-like_dom"/>
</dbReference>
<sequence>MATATTSRAARIEVHGTVQGVGFRPFVYRLATAMGLAGDVRNAGGHVEIRVRGADPELAALSDRLVAEAPPAARISRLLVTDLPATTVPEAGFRVVASGAATGAVPEVPPDLATCAACVRELFDPADRRHRYPFLNCADCGPRATVIEDLPYDRARTTMSRFPMCSACRAEYLDPANRRFHAEPIACADCGPRLAWHPAGADEPADVGVDALAAAEDAIARGGLVAVKGIGGYQLVCDASAEAALTRLRAAKHRPGKPFAIMVGDLRAADRLVPLDEEAAALLGSPARPVVLLPRRDHAPVAAAVAPNLPVLGVFLPYSPLHHLLLADLARPLVVTSGNRSGEPIATEDRPALTRLGPLTDGVLAHDRPITARYDDSVCRVVAGRPTTVRRARGYAPAPRTLPVPSPRPLLAVGGHLKNTVTLVDGDHAVLGPHVGDLADADTLDAFHETIRQLTRLHAVDPDVVVHDAHPGYLSSQYARRRPASRRLAVQHHHAHVAATAAEHGLRGPFLGVAYDGLGLGDDGTLWGGEILLASLTGYRRVGRFGRAPLPGGEAAVRRPARTALGYLLGAEPLGSPAPELPADGPLGRLPRGEVELVRRMIDRGVNCPPASSAGRLFDAVACLLGLGGAVSYEGEAAVRLEAAAHGRGDLRALAWRLVRRDGLWVYDPLPTLRDVLTASREAPVAEVAARFHTAVAEATAALVEQAAAATGVRTVCLGGGVFQNQRLTRLVLDRLAALDLTTHLPGQVPTNDGGLSFGQAAVAAAVLTGG</sequence>
<organism evidence="12 13">
    <name type="scientific">Streptoalloteichus hindustanus</name>
    <dbReference type="NCBI Taxonomy" id="2017"/>
    <lineage>
        <taxon>Bacteria</taxon>
        <taxon>Bacillati</taxon>
        <taxon>Actinomycetota</taxon>
        <taxon>Actinomycetes</taxon>
        <taxon>Pseudonocardiales</taxon>
        <taxon>Pseudonocardiaceae</taxon>
        <taxon>Streptoalloteichus</taxon>
    </lineage>
</organism>
<evidence type="ECO:0000256" key="4">
    <source>
        <dbReference type="ARBA" id="ARBA00022723"/>
    </source>
</evidence>
<dbReference type="GO" id="GO:0016874">
    <property type="term" value="F:ligase activity"/>
    <property type="evidence" value="ECO:0007669"/>
    <property type="project" value="UniProtKB-UniRule"/>
</dbReference>
<dbReference type="InterPro" id="IPR036046">
    <property type="entry name" value="Acylphosphatase-like_dom_sf"/>
</dbReference>
<dbReference type="Gene3D" id="3.90.870.50">
    <property type="match status" value="1"/>
</dbReference>
<evidence type="ECO:0000256" key="9">
    <source>
        <dbReference type="PROSITE-ProRule" id="PRU00520"/>
    </source>
</evidence>
<dbReference type="EMBL" id="FQVN01000004">
    <property type="protein sequence ID" value="SHF70037.1"/>
    <property type="molecule type" value="Genomic_DNA"/>
</dbReference>
<dbReference type="PROSITE" id="PS00150">
    <property type="entry name" value="ACYLPHOSPHATASE_1"/>
    <property type="match status" value="1"/>
</dbReference>
<dbReference type="InterPro" id="IPR043129">
    <property type="entry name" value="ATPase_NBD"/>
</dbReference>
<proteinExistence type="inferred from homology"/>
<dbReference type="SUPFAM" id="SSF55821">
    <property type="entry name" value="YrdC/RibB"/>
    <property type="match status" value="1"/>
</dbReference>
<dbReference type="InterPro" id="IPR017945">
    <property type="entry name" value="DHBP_synth_RibB-like_a/b_dom"/>
</dbReference>
<dbReference type="OrthoDB" id="9808093at2"/>
<evidence type="ECO:0000256" key="1">
    <source>
        <dbReference type="ARBA" id="ARBA00004711"/>
    </source>
</evidence>
<keyword evidence="5" id="KW-0863">Zinc-finger</keyword>
<dbReference type="InterPro" id="IPR051060">
    <property type="entry name" value="Carbamoyltrans_HypF-like"/>
</dbReference>
<dbReference type="Pfam" id="PF01300">
    <property type="entry name" value="Sua5_yciO_yrdC"/>
    <property type="match status" value="1"/>
</dbReference>
<keyword evidence="3" id="KW-0436">Ligase</keyword>
<dbReference type="InterPro" id="IPR055128">
    <property type="entry name" value="HypF_C_2"/>
</dbReference>
<accession>A0A1M5DSS1</accession>
<dbReference type="InterPro" id="IPR041440">
    <property type="entry name" value="HypF_C"/>
</dbReference>
<keyword evidence="4" id="KW-0479">Metal-binding</keyword>
<dbReference type="SUPFAM" id="SSF53067">
    <property type="entry name" value="Actin-like ATPase domain"/>
    <property type="match status" value="1"/>
</dbReference>
<evidence type="ECO:0000256" key="5">
    <source>
        <dbReference type="ARBA" id="ARBA00022771"/>
    </source>
</evidence>
<keyword evidence="6" id="KW-0862">Zinc</keyword>
<dbReference type="PANTHER" id="PTHR42959">
    <property type="entry name" value="CARBAMOYLTRANSFERASE"/>
    <property type="match status" value="1"/>
</dbReference>
<evidence type="ECO:0000256" key="6">
    <source>
        <dbReference type="ARBA" id="ARBA00022833"/>
    </source>
</evidence>
<evidence type="ECO:0000256" key="8">
    <source>
        <dbReference type="PIRNR" id="PIRNR006256"/>
    </source>
</evidence>
<dbReference type="PIRSF" id="PIRSF006256">
    <property type="entry name" value="CMPcnvr_hdrg_mat"/>
    <property type="match status" value="1"/>
</dbReference>
<dbReference type="Pfam" id="PF17788">
    <property type="entry name" value="HypF_C"/>
    <property type="match status" value="1"/>
</dbReference>
<dbReference type="UniPathway" id="UPA00335"/>
<name>A0A1M5DSS1_STRHI</name>
<evidence type="ECO:0000313" key="12">
    <source>
        <dbReference type="EMBL" id="SHF70037.1"/>
    </source>
</evidence>
<dbReference type="Gene3D" id="3.30.420.360">
    <property type="match status" value="1"/>
</dbReference>